<evidence type="ECO:0000256" key="1">
    <source>
        <dbReference type="SAM" id="MobiDB-lite"/>
    </source>
</evidence>
<comment type="caution">
    <text evidence="2">The sequence shown here is derived from an EMBL/GenBank/DDBJ whole genome shotgun (WGS) entry which is preliminary data.</text>
</comment>
<dbReference type="EMBL" id="BDGU01000038">
    <property type="protein sequence ID" value="GAW00761.1"/>
    <property type="molecule type" value="Genomic_DNA"/>
</dbReference>
<dbReference type="AlphaFoldDB" id="A0A1Q3E0S9"/>
<proteinExistence type="predicted"/>
<gene>
    <name evidence="2" type="ORF">LENED_002311</name>
</gene>
<organism evidence="2 3">
    <name type="scientific">Lentinula edodes</name>
    <name type="common">Shiitake mushroom</name>
    <name type="synonym">Lentinus edodes</name>
    <dbReference type="NCBI Taxonomy" id="5353"/>
    <lineage>
        <taxon>Eukaryota</taxon>
        <taxon>Fungi</taxon>
        <taxon>Dikarya</taxon>
        <taxon>Basidiomycota</taxon>
        <taxon>Agaricomycotina</taxon>
        <taxon>Agaricomycetes</taxon>
        <taxon>Agaricomycetidae</taxon>
        <taxon>Agaricales</taxon>
        <taxon>Marasmiineae</taxon>
        <taxon>Omphalotaceae</taxon>
        <taxon>Lentinula</taxon>
    </lineage>
</organism>
<evidence type="ECO:0000313" key="2">
    <source>
        <dbReference type="EMBL" id="GAW00761.1"/>
    </source>
</evidence>
<reference evidence="2 3" key="1">
    <citation type="submission" date="2016-08" db="EMBL/GenBank/DDBJ databases">
        <authorList>
            <consortium name="Lentinula edodes genome sequencing consortium"/>
            <person name="Sakamoto Y."/>
            <person name="Nakade K."/>
            <person name="Sato S."/>
            <person name="Yoshida Y."/>
            <person name="Miyazaki K."/>
            <person name="Natsume S."/>
            <person name="Konno N."/>
        </authorList>
    </citation>
    <scope>NUCLEOTIDE SEQUENCE [LARGE SCALE GENOMIC DNA]</scope>
    <source>
        <strain evidence="2 3">NBRC 111202</strain>
    </source>
</reference>
<feature type="region of interest" description="Disordered" evidence="1">
    <location>
        <begin position="88"/>
        <end position="126"/>
    </location>
</feature>
<keyword evidence="3" id="KW-1185">Reference proteome</keyword>
<dbReference type="Proteomes" id="UP000188533">
    <property type="component" value="Unassembled WGS sequence"/>
</dbReference>
<protein>
    <submittedName>
        <fullName evidence="2">Uncharacterized protein</fullName>
    </submittedName>
</protein>
<sequence>MQDCPFPTRFPLLSDIHLNPAEVDVLAPRHVQLHQVGLLRHLTQHDNLQNTDPEFNILEQSLNAGFSGYNEVDLDAIEDLCVVEHAATAAGAESKSHSREEEDDEDTASMGSDSADEWTPPSNTKR</sequence>
<evidence type="ECO:0000313" key="3">
    <source>
        <dbReference type="Proteomes" id="UP000188533"/>
    </source>
</evidence>
<accession>A0A1Q3E0S9</accession>
<reference evidence="2 3" key="2">
    <citation type="submission" date="2017-02" db="EMBL/GenBank/DDBJ databases">
        <title>A genome survey and senescence transcriptome analysis in Lentinula edodes.</title>
        <authorList>
            <person name="Sakamoto Y."/>
            <person name="Nakade K."/>
            <person name="Sato S."/>
            <person name="Yoshida Y."/>
            <person name="Miyazaki K."/>
            <person name="Natsume S."/>
            <person name="Konno N."/>
        </authorList>
    </citation>
    <scope>NUCLEOTIDE SEQUENCE [LARGE SCALE GENOMIC DNA]</scope>
    <source>
        <strain evidence="2 3">NBRC 111202</strain>
    </source>
</reference>
<name>A0A1Q3E0S9_LENED</name>